<evidence type="ECO:0000313" key="3">
    <source>
        <dbReference type="Proteomes" id="UP000249682"/>
    </source>
</evidence>
<organism evidence="2 3">
    <name type="scientific">Mycobacterium leprae</name>
    <dbReference type="NCBI Taxonomy" id="1769"/>
    <lineage>
        <taxon>Bacteria</taxon>
        <taxon>Bacillati</taxon>
        <taxon>Actinomycetota</taxon>
        <taxon>Actinomycetes</taxon>
        <taxon>Mycobacteriales</taxon>
        <taxon>Mycobacteriaceae</taxon>
        <taxon>Mycobacterium</taxon>
    </lineage>
</organism>
<reference evidence="2 3" key="1">
    <citation type="submission" date="2018-05" db="EMBL/GenBank/DDBJ databases">
        <title>Evolution of small genomes with special reference to Mycobacterium leprae.</title>
        <authorList>
            <person name="Mohanty P.S."/>
            <person name="Bansal A.K."/>
            <person name="Gupta U.D."/>
            <person name="Naaz F."/>
            <person name="Dwivedi V.D."/>
            <person name="Singh H."/>
            <person name="Gupta G."/>
            <person name="Sharma S."/>
            <person name="Arora M."/>
        </authorList>
    </citation>
    <scope>NUCLEOTIDE SEQUENCE [LARGE SCALE GENOMIC DNA]</scope>
    <source>
        <strain evidence="2 3">MRHRU-235-G</strain>
    </source>
</reference>
<dbReference type="EMBL" id="CP029543">
    <property type="protein sequence ID" value="AWV48408.1"/>
    <property type="molecule type" value="Genomic_DNA"/>
</dbReference>
<feature type="region of interest" description="Disordered" evidence="1">
    <location>
        <begin position="79"/>
        <end position="130"/>
    </location>
</feature>
<proteinExistence type="predicted"/>
<name>A0AAD0KV21_MYCLR</name>
<gene>
    <name evidence="2" type="ORF">DIJ64_11035</name>
</gene>
<protein>
    <submittedName>
        <fullName evidence="2">Uncharacterized protein</fullName>
    </submittedName>
</protein>
<sequence length="130" mass="13840">MGTVFTWPSRLLDPASSKLPGADALIYLGGDTALMLDEIEEFITGVRGGFEVERVLSTIVFTDIVGVTERAMLLGDKSVARPAGQPQHPWCDTNRSGSAVTKSTPPATEATDVLRGSLVPVPRSPEQTKS</sequence>
<dbReference type="Proteomes" id="UP000249682">
    <property type="component" value="Chromosome"/>
</dbReference>
<accession>A0AAD0KV21</accession>
<feature type="compositionally biased region" description="Polar residues" evidence="1">
    <location>
        <begin position="93"/>
        <end position="106"/>
    </location>
</feature>
<evidence type="ECO:0000256" key="1">
    <source>
        <dbReference type="SAM" id="MobiDB-lite"/>
    </source>
</evidence>
<evidence type="ECO:0000313" key="2">
    <source>
        <dbReference type="EMBL" id="AWV48408.1"/>
    </source>
</evidence>
<dbReference type="AlphaFoldDB" id="A0AAD0KV21"/>